<reference evidence="1" key="1">
    <citation type="journal article" date="2015" name="Genome Biol. Evol.">
        <title>Organellar Genomes of White Spruce (Picea glauca): Assembly and Annotation.</title>
        <authorList>
            <person name="Jackman S.D."/>
            <person name="Warren R.L."/>
            <person name="Gibb E.A."/>
            <person name="Vandervalk B.P."/>
            <person name="Mohamadi H."/>
            <person name="Chu J."/>
            <person name="Raymond A."/>
            <person name="Pleasance S."/>
            <person name="Coope R."/>
            <person name="Wildung M.R."/>
            <person name="Ritland C.E."/>
            <person name="Bousquet J."/>
            <person name="Jones S.J."/>
            <person name="Bohlmann J."/>
            <person name="Birol I."/>
        </authorList>
    </citation>
    <scope>NUCLEOTIDE SEQUENCE [LARGE SCALE GENOMIC DNA]</scope>
    <source>
        <tissue evidence="1">Flushing bud</tissue>
    </source>
</reference>
<keyword evidence="1" id="KW-0496">Mitochondrion</keyword>
<sequence>MLVPRITYSGRTLPRIHFRNYYGEIIMEKLLWRNYYGYHYLAFRDGQTDTYLLGIQTTVLAGTLDAYLL</sequence>
<dbReference type="EMBL" id="LKAM01000016">
    <property type="protein sequence ID" value="KUM45728.1"/>
    <property type="molecule type" value="Genomic_DNA"/>
</dbReference>
<comment type="caution">
    <text evidence="1">The sequence shown here is derived from an EMBL/GenBank/DDBJ whole genome shotgun (WGS) entry which is preliminary data.</text>
</comment>
<gene>
    <name evidence="1" type="ORF">ABT39_MTgene2294</name>
</gene>
<proteinExistence type="predicted"/>
<dbReference type="AlphaFoldDB" id="A0A124GMI2"/>
<geneLocation type="mitochondrion" evidence="1"/>
<protein>
    <submittedName>
        <fullName evidence="1">Uncharacterized protein</fullName>
    </submittedName>
</protein>
<name>A0A124GMI2_PICGL</name>
<accession>A0A124GMI2</accession>
<organism evidence="1">
    <name type="scientific">Picea glauca</name>
    <name type="common">White spruce</name>
    <name type="synonym">Pinus glauca</name>
    <dbReference type="NCBI Taxonomy" id="3330"/>
    <lineage>
        <taxon>Eukaryota</taxon>
        <taxon>Viridiplantae</taxon>
        <taxon>Streptophyta</taxon>
        <taxon>Embryophyta</taxon>
        <taxon>Tracheophyta</taxon>
        <taxon>Spermatophyta</taxon>
        <taxon>Pinopsida</taxon>
        <taxon>Pinidae</taxon>
        <taxon>Conifers I</taxon>
        <taxon>Pinales</taxon>
        <taxon>Pinaceae</taxon>
        <taxon>Picea</taxon>
    </lineage>
</organism>
<evidence type="ECO:0000313" key="1">
    <source>
        <dbReference type="EMBL" id="KUM45728.1"/>
    </source>
</evidence>